<dbReference type="GO" id="GO:0000329">
    <property type="term" value="C:fungal-type vacuole membrane"/>
    <property type="evidence" value="ECO:0007669"/>
    <property type="project" value="TreeGrafter"/>
</dbReference>
<reference evidence="9" key="2">
    <citation type="submission" date="2015-01" db="EMBL/GenBank/DDBJ databases">
        <title>Evolutionary Origins and Diversification of the Mycorrhizal Mutualists.</title>
        <authorList>
            <consortium name="DOE Joint Genome Institute"/>
            <consortium name="Mycorrhizal Genomics Consortium"/>
            <person name="Kohler A."/>
            <person name="Kuo A."/>
            <person name="Nagy L.G."/>
            <person name="Floudas D."/>
            <person name="Copeland A."/>
            <person name="Barry K.W."/>
            <person name="Cichocki N."/>
            <person name="Veneault-Fourrey C."/>
            <person name="LaButti K."/>
            <person name="Lindquist E.A."/>
            <person name="Lipzen A."/>
            <person name="Lundell T."/>
            <person name="Morin E."/>
            <person name="Murat C."/>
            <person name="Riley R."/>
            <person name="Ohm R."/>
            <person name="Sun H."/>
            <person name="Tunlid A."/>
            <person name="Henrissat B."/>
            <person name="Grigoriev I.V."/>
            <person name="Hibbett D.S."/>
            <person name="Martin F."/>
        </authorList>
    </citation>
    <scope>NUCLEOTIDE SEQUENCE [LARGE SCALE GENOMIC DNA]</scope>
    <source>
        <strain evidence="9">MAFF 305830</strain>
    </source>
</reference>
<keyword evidence="4 7" id="KW-0812">Transmembrane</keyword>
<sequence length="477" mass="52469">MPRTFESDYHNEIVAEREEAVDRQRALSRVVANSSVVHWIFFILGCAVLLPWNAIITAMPFFLSRLEKSHLQPVFASYLVASMQLVRLPALVHATYTVKQVPKTTRIRTAGTSLVVLLALLYASTLTSGLNPWVFFSFAIINGTLQSCINSYFQTALVAIASWFGPLAIQSMFSGQAAVAVIISLLQLLSAVESINKPDNGIVDTPPTGRSNVDRAATTFFFVMTAGMILALLTHTYLTRMVIYKEAAAEFEGKPPAVTRDSEETPLLHTQQNASEVTNQNLSQIQRILHIIHINWTYNSAVFLIFFVTLAVFPAITTAIVSVQPPYSTPASNPLVFTAIHFLLFNFGDWVGRWLCKFSLLQVWSGDKLLLFACLRLFFVPLFLACNIQPSISNQPLINSDLAYFVILLLFGVTNGHLGSLCMMSAPSLEHNHRISKDEVDIAAVVASFCLAGGLTAGSIANFGIRAIICGCNPFIN</sequence>
<keyword evidence="9" id="KW-1185">Reference proteome</keyword>
<dbReference type="Pfam" id="PF01733">
    <property type="entry name" value="Nucleoside_tran"/>
    <property type="match status" value="1"/>
</dbReference>
<name>A0A0C2WU96_SERVB</name>
<gene>
    <name evidence="8" type="ORF">M408DRAFT_106654</name>
</gene>
<organism evidence="8 9">
    <name type="scientific">Serendipita vermifera MAFF 305830</name>
    <dbReference type="NCBI Taxonomy" id="933852"/>
    <lineage>
        <taxon>Eukaryota</taxon>
        <taxon>Fungi</taxon>
        <taxon>Dikarya</taxon>
        <taxon>Basidiomycota</taxon>
        <taxon>Agaricomycotina</taxon>
        <taxon>Agaricomycetes</taxon>
        <taxon>Sebacinales</taxon>
        <taxon>Serendipitaceae</taxon>
        <taxon>Serendipita</taxon>
    </lineage>
</organism>
<evidence type="ECO:0000256" key="5">
    <source>
        <dbReference type="ARBA" id="ARBA00022989"/>
    </source>
</evidence>
<proteinExistence type="inferred from homology"/>
<dbReference type="PANTHER" id="PTHR10332:SF88">
    <property type="entry name" value="EQUILIBRATIVE NUCLEOSIDE TRANSPORTER 1, ISOFORM A"/>
    <property type="match status" value="1"/>
</dbReference>
<dbReference type="Proteomes" id="UP000054097">
    <property type="component" value="Unassembled WGS sequence"/>
</dbReference>
<reference evidence="8 9" key="1">
    <citation type="submission" date="2014-04" db="EMBL/GenBank/DDBJ databases">
        <authorList>
            <consortium name="DOE Joint Genome Institute"/>
            <person name="Kuo A."/>
            <person name="Zuccaro A."/>
            <person name="Kohler A."/>
            <person name="Nagy L.G."/>
            <person name="Floudas D."/>
            <person name="Copeland A."/>
            <person name="Barry K.W."/>
            <person name="Cichocki N."/>
            <person name="Veneault-Fourrey C."/>
            <person name="LaButti K."/>
            <person name="Lindquist E.A."/>
            <person name="Lipzen A."/>
            <person name="Lundell T."/>
            <person name="Morin E."/>
            <person name="Murat C."/>
            <person name="Sun H."/>
            <person name="Tunlid A."/>
            <person name="Henrissat B."/>
            <person name="Grigoriev I.V."/>
            <person name="Hibbett D.S."/>
            <person name="Martin F."/>
            <person name="Nordberg H.P."/>
            <person name="Cantor M.N."/>
            <person name="Hua S.X."/>
        </authorList>
    </citation>
    <scope>NUCLEOTIDE SEQUENCE [LARGE SCALE GENOMIC DNA]</scope>
    <source>
        <strain evidence="8 9">MAFF 305830</strain>
    </source>
</reference>
<evidence type="ECO:0000256" key="6">
    <source>
        <dbReference type="ARBA" id="ARBA00023136"/>
    </source>
</evidence>
<evidence type="ECO:0000313" key="9">
    <source>
        <dbReference type="Proteomes" id="UP000054097"/>
    </source>
</evidence>
<dbReference type="PRINTS" id="PR01130">
    <property type="entry name" value="DERENTRNSPRT"/>
</dbReference>
<feature type="transmembrane region" description="Helical" evidence="7">
    <location>
        <begin position="402"/>
        <end position="421"/>
    </location>
</feature>
<keyword evidence="6 7" id="KW-0472">Membrane</keyword>
<evidence type="ECO:0000256" key="3">
    <source>
        <dbReference type="ARBA" id="ARBA00022448"/>
    </source>
</evidence>
<evidence type="ECO:0000256" key="2">
    <source>
        <dbReference type="ARBA" id="ARBA00007965"/>
    </source>
</evidence>
<feature type="transmembrane region" description="Helical" evidence="7">
    <location>
        <begin position="216"/>
        <end position="238"/>
    </location>
</feature>
<feature type="transmembrane region" description="Helical" evidence="7">
    <location>
        <begin position="335"/>
        <end position="356"/>
    </location>
</feature>
<accession>A0A0C2WU96</accession>
<feature type="transmembrane region" description="Helical" evidence="7">
    <location>
        <begin position="110"/>
        <end position="131"/>
    </location>
</feature>
<feature type="transmembrane region" description="Helical" evidence="7">
    <location>
        <begin position="176"/>
        <end position="196"/>
    </location>
</feature>
<feature type="transmembrane region" description="Helical" evidence="7">
    <location>
        <begin position="442"/>
        <end position="465"/>
    </location>
</feature>
<evidence type="ECO:0000256" key="4">
    <source>
        <dbReference type="ARBA" id="ARBA00022692"/>
    </source>
</evidence>
<dbReference type="AlphaFoldDB" id="A0A0C2WU96"/>
<feature type="transmembrane region" description="Helical" evidence="7">
    <location>
        <begin position="301"/>
        <end position="323"/>
    </location>
</feature>
<dbReference type="InterPro" id="IPR002259">
    <property type="entry name" value="Eqnu_transpt"/>
</dbReference>
<dbReference type="PANTHER" id="PTHR10332">
    <property type="entry name" value="EQUILIBRATIVE NUCLEOSIDE TRANSPORTER"/>
    <property type="match status" value="1"/>
</dbReference>
<comment type="similarity">
    <text evidence="2">Belongs to the SLC29A/ENT transporter (TC 2.A.57) family.</text>
</comment>
<feature type="transmembrane region" description="Helical" evidence="7">
    <location>
        <begin position="75"/>
        <end position="98"/>
    </location>
</feature>
<dbReference type="OrthoDB" id="10261753at2759"/>
<comment type="subcellular location">
    <subcellularLocation>
        <location evidence="1">Membrane</location>
        <topology evidence="1">Multi-pass membrane protein</topology>
    </subcellularLocation>
</comment>
<dbReference type="GO" id="GO:0015205">
    <property type="term" value="F:nucleobase transmembrane transporter activity"/>
    <property type="evidence" value="ECO:0007669"/>
    <property type="project" value="TreeGrafter"/>
</dbReference>
<dbReference type="HOGENOM" id="CLU_021611_1_0_1"/>
<keyword evidence="3" id="KW-0813">Transport</keyword>
<evidence type="ECO:0000256" key="7">
    <source>
        <dbReference type="SAM" id="Phobius"/>
    </source>
</evidence>
<dbReference type="GO" id="GO:0034257">
    <property type="term" value="F:nicotinamide riboside transmembrane transporter activity"/>
    <property type="evidence" value="ECO:0007669"/>
    <property type="project" value="TreeGrafter"/>
</dbReference>
<dbReference type="InterPro" id="IPR036259">
    <property type="entry name" value="MFS_trans_sf"/>
</dbReference>
<dbReference type="GO" id="GO:0005886">
    <property type="term" value="C:plasma membrane"/>
    <property type="evidence" value="ECO:0007669"/>
    <property type="project" value="TreeGrafter"/>
</dbReference>
<feature type="transmembrane region" description="Helical" evidence="7">
    <location>
        <begin position="368"/>
        <end position="390"/>
    </location>
</feature>
<dbReference type="EMBL" id="KN824287">
    <property type="protein sequence ID" value="KIM29728.1"/>
    <property type="molecule type" value="Genomic_DNA"/>
</dbReference>
<evidence type="ECO:0000313" key="8">
    <source>
        <dbReference type="EMBL" id="KIM29728.1"/>
    </source>
</evidence>
<keyword evidence="5 7" id="KW-1133">Transmembrane helix</keyword>
<feature type="transmembrane region" description="Helical" evidence="7">
    <location>
        <begin position="39"/>
        <end position="63"/>
    </location>
</feature>
<dbReference type="SUPFAM" id="SSF103473">
    <property type="entry name" value="MFS general substrate transporter"/>
    <property type="match status" value="1"/>
</dbReference>
<feature type="transmembrane region" description="Helical" evidence="7">
    <location>
        <begin position="151"/>
        <end position="169"/>
    </location>
</feature>
<evidence type="ECO:0000256" key="1">
    <source>
        <dbReference type="ARBA" id="ARBA00004141"/>
    </source>
</evidence>
<protein>
    <recommendedName>
        <fullName evidence="10">Nucleoside transporter</fullName>
    </recommendedName>
</protein>
<evidence type="ECO:0008006" key="10">
    <source>
        <dbReference type="Google" id="ProtNLM"/>
    </source>
</evidence>
<dbReference type="PIRSF" id="PIRSF016379">
    <property type="entry name" value="ENT"/>
    <property type="match status" value="1"/>
</dbReference>